<evidence type="ECO:0000313" key="1">
    <source>
        <dbReference type="EnsemblPlants" id="AVESA.00010b.r2.6AG1069460.1.CDS"/>
    </source>
</evidence>
<dbReference type="Proteomes" id="UP001732700">
    <property type="component" value="Chromosome 6A"/>
</dbReference>
<sequence length="1025" mass="117946">MSRHERIKIQAKNIDAAAGEILGVLEDTSKGNVVYFGGWLGFGASAALKVVAQRLKSSKSKFDKVIHVDCSVWKSMRTLQKVVAEELELPRSVMAIFDRHDEEDDFNGVEQGSRGVIEDIRVIIFRKLLNSRFVVVFHNGSNRYIDLYECGVPIISLMSNKVLWTWHGKFRLVLYLEPGEEEKMDRLTDVCFHPSLEYEPKELQDLVYEEADEVAKCTEIAEPNYMNHKVVKQCIMYAWTLRMILSPTGVDLKNHEPNYWICDGIIQGQGNTTAWEIGDSVQRNMRCDWVGTTINAGTMGLSRYDRRIVRQLQNEEATALWLTPLQDLADEQDRWGFTTHQELLNYNTDVLPPEMTSFFVFESQPSANTISILPVSMFLHSDSSQLRVLHLSRCTFSFASPPFLCCSQLRFLYLDHCINISDEEDQSHNENLSCFRKLWVLDLRYTDWYWLLSERMKILMVDLRELNLEGVKHAGSINDLFCGRPNLVILRVIAEEVPSNMSSANIFKTSSLADNVLAPSLESFSYINKAAAGAPNISSISFRGCSQLKSILLSGCVKELDLSGTAVKTLDLRHVEILNLSRLVLLGCEKLCAILWPRVKEMSRYFCHMELHINTFRRASPTQATLEEKTKEASSAIRSSSNFFFGARQEFLFGWYICLRDARLLRSLAPFEERFSGKIHMEMDSTPGSRVSAGGSEVAQGIMSLQQPDRYLYARDVIFQGHQEDGAGNEGTSSWIWACPPSPNPWMHDWYIHMQDDEEMQQQQSSIEGTSTSAVLPPSYIYDTTRMLHVHDSQSITHIPWPRNSFWKSLEWCRVERCSELCSVFATPQESGCKIFRELETFWASQLSMACYIWNWREISQISGKSFRFLEFLHLDYCPRLIHVLPFSVHMATLPSLETLEVVCCGDLREVFPLDPKRQEKHELIKFPELRRIHLYELPVLQHICGSRMFAPKLETVKIRGCWSLRRLPTVSGNTTNRPKVDCEKDWWDNLEWDGVEMNHHPSLYEPTHSRYYKKSHLPRGTVLR</sequence>
<name>A0ACD5YUG5_AVESA</name>
<keyword evidence="2" id="KW-1185">Reference proteome</keyword>
<protein>
    <submittedName>
        <fullName evidence="1">Uncharacterized protein</fullName>
    </submittedName>
</protein>
<accession>A0ACD5YUG5</accession>
<reference evidence="1" key="2">
    <citation type="submission" date="2025-09" db="UniProtKB">
        <authorList>
            <consortium name="EnsemblPlants"/>
        </authorList>
    </citation>
    <scope>IDENTIFICATION</scope>
</reference>
<evidence type="ECO:0000313" key="2">
    <source>
        <dbReference type="Proteomes" id="UP001732700"/>
    </source>
</evidence>
<dbReference type="EnsemblPlants" id="AVESA.00010b.r2.6AG1069460.1">
    <property type="protein sequence ID" value="AVESA.00010b.r2.6AG1069460.1.CDS"/>
    <property type="gene ID" value="AVESA.00010b.r2.6AG1069460"/>
</dbReference>
<reference evidence="1" key="1">
    <citation type="submission" date="2021-05" db="EMBL/GenBank/DDBJ databases">
        <authorList>
            <person name="Scholz U."/>
            <person name="Mascher M."/>
            <person name="Fiebig A."/>
        </authorList>
    </citation>
    <scope>NUCLEOTIDE SEQUENCE [LARGE SCALE GENOMIC DNA]</scope>
</reference>
<proteinExistence type="predicted"/>
<organism evidence="1 2">
    <name type="scientific">Avena sativa</name>
    <name type="common">Oat</name>
    <dbReference type="NCBI Taxonomy" id="4498"/>
    <lineage>
        <taxon>Eukaryota</taxon>
        <taxon>Viridiplantae</taxon>
        <taxon>Streptophyta</taxon>
        <taxon>Embryophyta</taxon>
        <taxon>Tracheophyta</taxon>
        <taxon>Spermatophyta</taxon>
        <taxon>Magnoliopsida</taxon>
        <taxon>Liliopsida</taxon>
        <taxon>Poales</taxon>
        <taxon>Poaceae</taxon>
        <taxon>BOP clade</taxon>
        <taxon>Pooideae</taxon>
        <taxon>Poodae</taxon>
        <taxon>Poeae</taxon>
        <taxon>Poeae Chloroplast Group 1 (Aveneae type)</taxon>
        <taxon>Aveninae</taxon>
        <taxon>Avena</taxon>
    </lineage>
</organism>